<dbReference type="STRING" id="1325734.A0A428PT02"/>
<gene>
    <name evidence="2" type="ORF">CEP54_008930</name>
</gene>
<evidence type="ECO:0000313" key="3">
    <source>
        <dbReference type="Proteomes" id="UP000288168"/>
    </source>
</evidence>
<keyword evidence="1" id="KW-0472">Membrane</keyword>
<accession>A0A428PT02</accession>
<dbReference type="PANTHER" id="PTHR35394:SF5">
    <property type="entry name" value="DUF3176 DOMAIN-CONTAINING PROTEIN"/>
    <property type="match status" value="1"/>
</dbReference>
<reference evidence="2 3" key="1">
    <citation type="submission" date="2017-06" db="EMBL/GenBank/DDBJ databases">
        <title>Comparative genomic analysis of Ambrosia Fusariam Clade fungi.</title>
        <authorList>
            <person name="Stajich J.E."/>
            <person name="Carrillo J."/>
            <person name="Kijimoto T."/>
            <person name="Eskalen A."/>
            <person name="O'Donnell K."/>
            <person name="Kasson M."/>
        </authorList>
    </citation>
    <scope>NUCLEOTIDE SEQUENCE [LARGE SCALE GENOMIC DNA]</scope>
    <source>
        <strain evidence="2 3">NRRL62584</strain>
    </source>
</reference>
<dbReference type="OrthoDB" id="5242705at2759"/>
<proteinExistence type="predicted"/>
<keyword evidence="1" id="KW-0812">Transmembrane</keyword>
<feature type="transmembrane region" description="Helical" evidence="1">
    <location>
        <begin position="50"/>
        <end position="72"/>
    </location>
</feature>
<name>A0A428PT02_9HYPO</name>
<comment type="caution">
    <text evidence="2">The sequence shown here is derived from an EMBL/GenBank/DDBJ whole genome shotgun (WGS) entry which is preliminary data.</text>
</comment>
<dbReference type="AlphaFoldDB" id="A0A428PT02"/>
<sequence>MLPVCTAISQTKWSWFLQDRPIYDFHILDQASRGLRGSLMLLWQTRLKNFISLGALIVITSTIASPITQLGINYPMRDREVPGGAHVRAIRKIETPYDYMGQVTMKAIQLAIASDNTLFNTSIPPLQAFCSTGNCTFEPYHTLGVCMKLANITSHLRVESFKDIESANVTVPYPEHFDKGLRPVGSKIWKASLPDDSYLVHFDMAPLYTYMLNGNDTFGFRHDMNLLRTRIASFGLIFTSLVYNNRSLTPDDFVLEDRMYENPADGFWHEAWEVLFHLCVQTYETNVQAGVNNTHMVSWTSPPLAPEDGAFVHTDCPNPFLEPTALCRQYLEEDNKTLFLHGTRFSTRRLETGGFQCESSRFGKRRVKTKRRSLSLDVRLLSRYRFINPHHKYATIRFYTISLEKCAI</sequence>
<evidence type="ECO:0000313" key="2">
    <source>
        <dbReference type="EMBL" id="RSL56195.1"/>
    </source>
</evidence>
<protein>
    <submittedName>
        <fullName evidence="2">Uncharacterized protein</fullName>
    </submittedName>
</protein>
<dbReference type="InterPro" id="IPR021514">
    <property type="entry name" value="DUF3176"/>
</dbReference>
<dbReference type="PANTHER" id="PTHR35394">
    <property type="entry name" value="DUF3176 DOMAIN-CONTAINING PROTEIN"/>
    <property type="match status" value="1"/>
</dbReference>
<evidence type="ECO:0000256" key="1">
    <source>
        <dbReference type="SAM" id="Phobius"/>
    </source>
</evidence>
<dbReference type="Proteomes" id="UP000288168">
    <property type="component" value="Unassembled WGS sequence"/>
</dbReference>
<keyword evidence="3" id="KW-1185">Reference proteome</keyword>
<dbReference type="EMBL" id="NKCI01000094">
    <property type="protein sequence ID" value="RSL56195.1"/>
    <property type="molecule type" value="Genomic_DNA"/>
</dbReference>
<keyword evidence="1" id="KW-1133">Transmembrane helix</keyword>
<dbReference type="Pfam" id="PF11374">
    <property type="entry name" value="DUF3176"/>
    <property type="match status" value="1"/>
</dbReference>
<organism evidence="2 3">
    <name type="scientific">Fusarium duplospermum</name>
    <dbReference type="NCBI Taxonomy" id="1325734"/>
    <lineage>
        <taxon>Eukaryota</taxon>
        <taxon>Fungi</taxon>
        <taxon>Dikarya</taxon>
        <taxon>Ascomycota</taxon>
        <taxon>Pezizomycotina</taxon>
        <taxon>Sordariomycetes</taxon>
        <taxon>Hypocreomycetidae</taxon>
        <taxon>Hypocreales</taxon>
        <taxon>Nectriaceae</taxon>
        <taxon>Fusarium</taxon>
        <taxon>Fusarium solani species complex</taxon>
    </lineage>
</organism>